<evidence type="ECO:0000256" key="1">
    <source>
        <dbReference type="SAM" id="MobiDB-lite"/>
    </source>
</evidence>
<comment type="caution">
    <text evidence="3">The sequence shown here is derived from an EMBL/GenBank/DDBJ whole genome shotgun (WGS) entry which is preliminary data.</text>
</comment>
<dbReference type="Proteomes" id="UP001230426">
    <property type="component" value="Unassembled WGS sequence"/>
</dbReference>
<evidence type="ECO:0000313" key="2">
    <source>
        <dbReference type="EMBL" id="MDP9868718.1"/>
    </source>
</evidence>
<dbReference type="EMBL" id="JAUSRB010000002">
    <property type="protein sequence ID" value="MDP9868827.1"/>
    <property type="molecule type" value="Genomic_DNA"/>
</dbReference>
<evidence type="ECO:0000313" key="4">
    <source>
        <dbReference type="Proteomes" id="UP001230426"/>
    </source>
</evidence>
<reference evidence="3 4" key="1">
    <citation type="submission" date="2023-07" db="EMBL/GenBank/DDBJ databases">
        <title>Sequencing the genomes of 1000 actinobacteria strains.</title>
        <authorList>
            <person name="Klenk H.-P."/>
        </authorList>
    </citation>
    <scope>NUCLEOTIDE SEQUENCE [LARGE SCALE GENOMIC DNA]</scope>
    <source>
        <strain evidence="3 4">DSM 44109</strain>
    </source>
</reference>
<dbReference type="EMBL" id="JAUSRB010000002">
    <property type="protein sequence ID" value="MDP9868718.1"/>
    <property type="molecule type" value="Genomic_DNA"/>
</dbReference>
<feature type="region of interest" description="Disordered" evidence="1">
    <location>
        <begin position="1"/>
        <end position="31"/>
    </location>
</feature>
<gene>
    <name evidence="2" type="ORF">J2S55_007984</name>
    <name evidence="3" type="ORF">J2S55_008093</name>
</gene>
<organism evidence="3 4">
    <name type="scientific">Streptosporangium brasiliense</name>
    <dbReference type="NCBI Taxonomy" id="47480"/>
    <lineage>
        <taxon>Bacteria</taxon>
        <taxon>Bacillati</taxon>
        <taxon>Actinomycetota</taxon>
        <taxon>Actinomycetes</taxon>
        <taxon>Streptosporangiales</taxon>
        <taxon>Streptosporangiaceae</taxon>
        <taxon>Streptosporangium</taxon>
    </lineage>
</organism>
<accession>A0ABT9RHR2</accession>
<name>A0ABT9RHR2_9ACTN</name>
<protein>
    <submittedName>
        <fullName evidence="3">Uncharacterized protein</fullName>
    </submittedName>
</protein>
<sequence>MVHGKAPMGTHPRPIDSATGTRATGHHEGSMASLKLGQTLAPGGTSSILTVLKRSVVLWVKESTGR</sequence>
<keyword evidence="4" id="KW-1185">Reference proteome</keyword>
<evidence type="ECO:0000313" key="3">
    <source>
        <dbReference type="EMBL" id="MDP9868827.1"/>
    </source>
</evidence>
<proteinExistence type="predicted"/>